<keyword evidence="1 2" id="KW-0732">Signal</keyword>
<comment type="caution">
    <text evidence="3">The sequence shown here is derived from an EMBL/GenBank/DDBJ whole genome shotgun (WGS) entry which is preliminary data.</text>
</comment>
<name>A0A9Q0C9D3_9POAL</name>
<reference evidence="3" key="1">
    <citation type="journal article" date="2022" name="Cell">
        <title>Repeat-based holocentromeres influence genome architecture and karyotype evolution.</title>
        <authorList>
            <person name="Hofstatter P.G."/>
            <person name="Thangavel G."/>
            <person name="Lux T."/>
            <person name="Neumann P."/>
            <person name="Vondrak T."/>
            <person name="Novak P."/>
            <person name="Zhang M."/>
            <person name="Costa L."/>
            <person name="Castellani M."/>
            <person name="Scott A."/>
            <person name="Toegelov H."/>
            <person name="Fuchs J."/>
            <person name="Mata-Sucre Y."/>
            <person name="Dias Y."/>
            <person name="Vanzela A.L.L."/>
            <person name="Huettel B."/>
            <person name="Almeida C.C.S."/>
            <person name="Simkova H."/>
            <person name="Souza G."/>
            <person name="Pedrosa-Harand A."/>
            <person name="Macas J."/>
            <person name="Mayer K.F.X."/>
            <person name="Houben A."/>
            <person name="Marques A."/>
        </authorList>
    </citation>
    <scope>NUCLEOTIDE SEQUENCE</scope>
    <source>
        <strain evidence="3">RhyBre1mFocal</strain>
    </source>
</reference>
<sequence length="172" mass="18827">MAPKFVLVALVSALVLFVGAIPTKVSAVTAVPAPTPTYSAISIVGEIFCKSCKLPGYVDYLDASPVDGVLVRVSCFDKNWIYISKYMNSIPGGFFYLTWDDVANFNPNLCRVYVDWSPLRYCSKPTYRDGPYAGAELLLVGEKNVTGGTEGTYTPGVIYLGPFWWNDVCPNP</sequence>
<evidence type="ECO:0000313" key="4">
    <source>
        <dbReference type="Proteomes" id="UP001151287"/>
    </source>
</evidence>
<dbReference type="PANTHER" id="PTHR33470:SF22">
    <property type="entry name" value="POLLEN OLE E 1 ALLERGEN AND EXTENSIN FAMILY PROTEIN"/>
    <property type="match status" value="1"/>
</dbReference>
<feature type="signal peptide" evidence="2">
    <location>
        <begin position="1"/>
        <end position="20"/>
    </location>
</feature>
<dbReference type="PANTHER" id="PTHR33470">
    <property type="entry name" value="OS01G0164075 PROTEIN"/>
    <property type="match status" value="1"/>
</dbReference>
<evidence type="ECO:0000256" key="2">
    <source>
        <dbReference type="SAM" id="SignalP"/>
    </source>
</evidence>
<gene>
    <name evidence="3" type="ORF">LUZ63_013679</name>
</gene>
<evidence type="ECO:0000313" key="3">
    <source>
        <dbReference type="EMBL" id="KAJ1689524.1"/>
    </source>
</evidence>
<organism evidence="3 4">
    <name type="scientific">Rhynchospora breviuscula</name>
    <dbReference type="NCBI Taxonomy" id="2022672"/>
    <lineage>
        <taxon>Eukaryota</taxon>
        <taxon>Viridiplantae</taxon>
        <taxon>Streptophyta</taxon>
        <taxon>Embryophyta</taxon>
        <taxon>Tracheophyta</taxon>
        <taxon>Spermatophyta</taxon>
        <taxon>Magnoliopsida</taxon>
        <taxon>Liliopsida</taxon>
        <taxon>Poales</taxon>
        <taxon>Cyperaceae</taxon>
        <taxon>Cyperoideae</taxon>
        <taxon>Rhynchosporeae</taxon>
        <taxon>Rhynchospora</taxon>
    </lineage>
</organism>
<feature type="chain" id="PRO_5040340470" evidence="2">
    <location>
        <begin position="21"/>
        <end position="172"/>
    </location>
</feature>
<keyword evidence="4" id="KW-1185">Reference proteome</keyword>
<dbReference type="OrthoDB" id="679510at2759"/>
<dbReference type="AlphaFoldDB" id="A0A9Q0C9D3"/>
<proteinExistence type="predicted"/>
<dbReference type="Proteomes" id="UP001151287">
    <property type="component" value="Unassembled WGS sequence"/>
</dbReference>
<accession>A0A9Q0C9D3</accession>
<dbReference type="Pfam" id="PF01190">
    <property type="entry name" value="Pollen_Ole_e_1"/>
    <property type="match status" value="1"/>
</dbReference>
<evidence type="ECO:0000256" key="1">
    <source>
        <dbReference type="ARBA" id="ARBA00022729"/>
    </source>
</evidence>
<dbReference type="EMBL" id="JAMQYH010000004">
    <property type="protein sequence ID" value="KAJ1689524.1"/>
    <property type="molecule type" value="Genomic_DNA"/>
</dbReference>
<dbReference type="GO" id="GO:0071944">
    <property type="term" value="C:cell periphery"/>
    <property type="evidence" value="ECO:0007669"/>
    <property type="project" value="TreeGrafter"/>
</dbReference>
<protein>
    <submittedName>
        <fullName evidence="3">Uncharacterized protein</fullName>
    </submittedName>
</protein>